<name>A0A1Z3HS89_9CYAN</name>
<dbReference type="KEGG" id="hhg:XM38_041200"/>
<evidence type="ECO:0008006" key="3">
    <source>
        <dbReference type="Google" id="ProtNLM"/>
    </source>
</evidence>
<organism evidence="1 2">
    <name type="scientific">Halomicronema hongdechloris C2206</name>
    <dbReference type="NCBI Taxonomy" id="1641165"/>
    <lineage>
        <taxon>Bacteria</taxon>
        <taxon>Bacillati</taxon>
        <taxon>Cyanobacteriota</taxon>
        <taxon>Cyanophyceae</taxon>
        <taxon>Nodosilineales</taxon>
        <taxon>Nodosilineaceae</taxon>
        <taxon>Halomicronema</taxon>
    </lineage>
</organism>
<gene>
    <name evidence="1" type="ORF">XM38_041200</name>
</gene>
<keyword evidence="2" id="KW-1185">Reference proteome</keyword>
<accession>A0A1Z3HS89</accession>
<protein>
    <recommendedName>
        <fullName evidence="3">Type I restriction enzyme R protein N-terminal domain-containing protein</fullName>
    </recommendedName>
</protein>
<evidence type="ECO:0000313" key="2">
    <source>
        <dbReference type="Proteomes" id="UP000191901"/>
    </source>
</evidence>
<sequence length="218" mass="24187">MTDNMQAMAAMTRAPILDPAGSYTFSKYAELPFDTADILAEFDVSLKNASLQLPQRLPIDSKSLEIELQENLTLVDPASEIARREALIFPILKTVCKFMQAPLKIEYPVRVNPRLKGTFDYFIPTPQSLVVIEAKNADLAKGFTQLAVELIALDQWTSSPVPILYGTVTTGDTWKFGLFERQARVVHKDINAYAVPNDLNRVLGILFGITLSIPEEGA</sequence>
<evidence type="ECO:0000313" key="1">
    <source>
        <dbReference type="EMBL" id="ASC73158.1"/>
    </source>
</evidence>
<reference evidence="1 2" key="1">
    <citation type="journal article" date="2016" name="Biochim. Biophys. Acta">
        <title>Characterization of red-shifted phycobilisomes isolated from the chlorophyll f-containing cyanobacterium Halomicronema hongdechloris.</title>
        <authorList>
            <person name="Li Y."/>
            <person name="Lin Y."/>
            <person name="Garvey C.J."/>
            <person name="Birch D."/>
            <person name="Corkery R.W."/>
            <person name="Loughlin P.C."/>
            <person name="Scheer H."/>
            <person name="Willows R.D."/>
            <person name="Chen M."/>
        </authorList>
    </citation>
    <scope>NUCLEOTIDE SEQUENCE [LARGE SCALE GENOMIC DNA]</scope>
    <source>
        <strain evidence="1 2">C2206</strain>
    </source>
</reference>
<dbReference type="Proteomes" id="UP000191901">
    <property type="component" value="Chromosome"/>
</dbReference>
<dbReference type="EMBL" id="CP021983">
    <property type="protein sequence ID" value="ASC73158.1"/>
    <property type="molecule type" value="Genomic_DNA"/>
</dbReference>
<dbReference type="STRING" id="1641165.XM38_13465"/>
<proteinExistence type="predicted"/>
<dbReference type="AlphaFoldDB" id="A0A1Z3HS89"/>